<gene>
    <name evidence="11" type="ORF">BAY60_07955</name>
</gene>
<dbReference type="Gene3D" id="3.40.50.200">
    <property type="entry name" value="Peptidase S8/S53 domain"/>
    <property type="match status" value="1"/>
</dbReference>
<dbReference type="EMBL" id="MASW01000001">
    <property type="protein sequence ID" value="PXY32212.1"/>
    <property type="molecule type" value="Genomic_DNA"/>
</dbReference>
<evidence type="ECO:0000313" key="12">
    <source>
        <dbReference type="Proteomes" id="UP000249915"/>
    </source>
</evidence>
<keyword evidence="2 6" id="KW-0645">Protease</keyword>
<dbReference type="InterPro" id="IPR015500">
    <property type="entry name" value="Peptidase_S8_subtilisin-rel"/>
</dbReference>
<dbReference type="InterPro" id="IPR036852">
    <property type="entry name" value="Peptidase_S8/S53_dom_sf"/>
</dbReference>
<dbReference type="Pfam" id="PF00082">
    <property type="entry name" value="Peptidase_S8"/>
    <property type="match status" value="1"/>
</dbReference>
<evidence type="ECO:0000256" key="5">
    <source>
        <dbReference type="PIRSR" id="PIRSR615500-1"/>
    </source>
</evidence>
<dbReference type="PROSITE" id="PS00136">
    <property type="entry name" value="SUBTILASE_ASP"/>
    <property type="match status" value="1"/>
</dbReference>
<dbReference type="InterPro" id="IPR023828">
    <property type="entry name" value="Peptidase_S8_Ser-AS"/>
</dbReference>
<proteinExistence type="inferred from homology"/>
<dbReference type="OrthoDB" id="9798386at2"/>
<keyword evidence="9" id="KW-1133">Transmembrane helix</keyword>
<dbReference type="InterPro" id="IPR000209">
    <property type="entry name" value="Peptidase_S8/S53_dom"/>
</dbReference>
<dbReference type="SUPFAM" id="SSF52743">
    <property type="entry name" value="Subtilisin-like"/>
    <property type="match status" value="1"/>
</dbReference>
<dbReference type="PROSITE" id="PS00138">
    <property type="entry name" value="SUBTILASE_SER"/>
    <property type="match status" value="1"/>
</dbReference>
<dbReference type="PROSITE" id="PS00137">
    <property type="entry name" value="SUBTILASE_HIS"/>
    <property type="match status" value="1"/>
</dbReference>
<reference evidence="11 12" key="1">
    <citation type="submission" date="2016-07" db="EMBL/GenBank/DDBJ databases">
        <title>Draft genome sequence of Prauserella muralis DSM 45305, isolated from a mould-covered wall in an indoor environment.</title>
        <authorList>
            <person name="Ruckert C."/>
            <person name="Albersmeier A."/>
            <person name="Jiang C.-L."/>
            <person name="Jiang Y."/>
            <person name="Kalinowski J."/>
            <person name="Schneider O."/>
            <person name="Winkler A."/>
            <person name="Zotchev S.B."/>
        </authorList>
    </citation>
    <scope>NUCLEOTIDE SEQUENCE [LARGE SCALE GENOMIC DNA]</scope>
    <source>
        <strain evidence="11 12">DSM 45305</strain>
    </source>
</reference>
<evidence type="ECO:0000256" key="9">
    <source>
        <dbReference type="SAM" id="Phobius"/>
    </source>
</evidence>
<dbReference type="PROSITE" id="PS51892">
    <property type="entry name" value="SUBTILASE"/>
    <property type="match status" value="1"/>
</dbReference>
<organism evidence="11 12">
    <name type="scientific">Prauserella muralis</name>
    <dbReference type="NCBI Taxonomy" id="588067"/>
    <lineage>
        <taxon>Bacteria</taxon>
        <taxon>Bacillati</taxon>
        <taxon>Actinomycetota</taxon>
        <taxon>Actinomycetes</taxon>
        <taxon>Pseudonocardiales</taxon>
        <taxon>Pseudonocardiaceae</taxon>
        <taxon>Prauserella</taxon>
    </lineage>
</organism>
<accession>A0A2V4BCH4</accession>
<evidence type="ECO:0000256" key="2">
    <source>
        <dbReference type="ARBA" id="ARBA00022670"/>
    </source>
</evidence>
<keyword evidence="4 6" id="KW-0720">Serine protease</keyword>
<evidence type="ECO:0000256" key="6">
    <source>
        <dbReference type="PROSITE-ProRule" id="PRU01240"/>
    </source>
</evidence>
<keyword evidence="3 6" id="KW-0378">Hydrolase</keyword>
<evidence type="ECO:0000259" key="10">
    <source>
        <dbReference type="Pfam" id="PF00082"/>
    </source>
</evidence>
<evidence type="ECO:0000256" key="4">
    <source>
        <dbReference type="ARBA" id="ARBA00022825"/>
    </source>
</evidence>
<feature type="compositionally biased region" description="Gly residues" evidence="8">
    <location>
        <begin position="216"/>
        <end position="264"/>
    </location>
</feature>
<evidence type="ECO:0000313" key="11">
    <source>
        <dbReference type="EMBL" id="PXY32212.1"/>
    </source>
</evidence>
<comment type="caution">
    <text evidence="11">The sequence shown here is derived from an EMBL/GenBank/DDBJ whole genome shotgun (WGS) entry which is preliminary data.</text>
</comment>
<feature type="domain" description="Peptidase S8/S53" evidence="10">
    <location>
        <begin position="124"/>
        <end position="471"/>
    </location>
</feature>
<dbReference type="InterPro" id="IPR022398">
    <property type="entry name" value="Peptidase_S8_His-AS"/>
</dbReference>
<evidence type="ECO:0000256" key="1">
    <source>
        <dbReference type="ARBA" id="ARBA00011073"/>
    </source>
</evidence>
<dbReference type="PRINTS" id="PR00723">
    <property type="entry name" value="SUBTILISIN"/>
</dbReference>
<dbReference type="AlphaFoldDB" id="A0A2V4BCH4"/>
<sequence length="545" mass="55442">MRARGSRVRSARPVQRATALLMTATIGALGPGLLPLPAAAQPTVAPEDGGFYASPPPVDMGYLPGDTGQPDQNYTQKVGCVERDLENNIQLNQAPWGQLYLRLDEVHRLMRGTTKGVGIKPNGQPVRVAVIDTGVTASHPFFEGRVKSGGDYVKDTGQPGLEDCDGHGTEVAGIIAADTPEDQMKFTGVAPDAEIISIRQSSQNYAPDDSATPSQGAGGDAGGQSGGDAGDAGGDAGDAGGAGGASGPGRPGGTGAAQDGGGRTQGDEGSAGTLDTLAQAVVRATAMGVDVINVSINNCRSADGGITEGEKRLQAAVHNAVENNVVVVAAAGNLSEKCEQNDQPDANAPKTIVTPPWFAEDVLSVAAIDKTGGVADFSLNGPWVSVAAPGTEIISLDPAEGSSGLANLTIENGESQPIKGTSFAAPYVAGLAALVRAKFPELNAREVMNRITSTAQHPAAPGGRDNFVGYGVIDPMAALTATVPEEEGLPPDSAVALPSDMPPAADRNWTPVIVALAGSGGALTALLVTLFVVHTIRRNRPAEPR</sequence>
<comment type="similarity">
    <text evidence="1 6 7">Belongs to the peptidase S8 family.</text>
</comment>
<feature type="active site" description="Charge relay system" evidence="5 6">
    <location>
        <position position="167"/>
    </location>
</feature>
<protein>
    <submittedName>
        <fullName evidence="11">Serine protease</fullName>
    </submittedName>
</protein>
<dbReference type="Proteomes" id="UP000249915">
    <property type="component" value="Unassembled WGS sequence"/>
</dbReference>
<dbReference type="PANTHER" id="PTHR43806:SF11">
    <property type="entry name" value="CEREVISIN-RELATED"/>
    <property type="match status" value="1"/>
</dbReference>
<evidence type="ECO:0000256" key="8">
    <source>
        <dbReference type="SAM" id="MobiDB-lite"/>
    </source>
</evidence>
<evidence type="ECO:0000256" key="7">
    <source>
        <dbReference type="RuleBase" id="RU003355"/>
    </source>
</evidence>
<feature type="active site" description="Charge relay system" evidence="5 6">
    <location>
        <position position="132"/>
    </location>
</feature>
<feature type="region of interest" description="Disordered" evidence="8">
    <location>
        <begin position="203"/>
        <end position="271"/>
    </location>
</feature>
<name>A0A2V4BCH4_9PSEU</name>
<evidence type="ECO:0000256" key="3">
    <source>
        <dbReference type="ARBA" id="ARBA00022801"/>
    </source>
</evidence>
<dbReference type="InterPro" id="IPR023827">
    <property type="entry name" value="Peptidase_S8_Asp-AS"/>
</dbReference>
<dbReference type="GO" id="GO:0004252">
    <property type="term" value="F:serine-type endopeptidase activity"/>
    <property type="evidence" value="ECO:0007669"/>
    <property type="project" value="UniProtKB-UniRule"/>
</dbReference>
<keyword evidence="9" id="KW-0812">Transmembrane</keyword>
<feature type="active site" description="Charge relay system" evidence="5 6">
    <location>
        <position position="422"/>
    </location>
</feature>
<dbReference type="GO" id="GO:0006508">
    <property type="term" value="P:proteolysis"/>
    <property type="evidence" value="ECO:0007669"/>
    <property type="project" value="UniProtKB-KW"/>
</dbReference>
<dbReference type="InterPro" id="IPR050131">
    <property type="entry name" value="Peptidase_S8_subtilisin-like"/>
</dbReference>
<keyword evidence="9" id="KW-0472">Membrane</keyword>
<keyword evidence="12" id="KW-1185">Reference proteome</keyword>
<dbReference type="PANTHER" id="PTHR43806">
    <property type="entry name" value="PEPTIDASE S8"/>
    <property type="match status" value="1"/>
</dbReference>
<feature type="transmembrane region" description="Helical" evidence="9">
    <location>
        <begin position="509"/>
        <end position="533"/>
    </location>
</feature>